<dbReference type="AlphaFoldDB" id="A0A7L9FIP3"/>
<evidence type="ECO:0000313" key="2">
    <source>
        <dbReference type="Proteomes" id="UP000594121"/>
    </source>
</evidence>
<protein>
    <submittedName>
        <fullName evidence="1">Uncharacterized protein</fullName>
    </submittedName>
</protein>
<dbReference type="RefSeq" id="WP_192819559.1">
    <property type="nucleotide sequence ID" value="NZ_CP062310.1"/>
</dbReference>
<dbReference type="Proteomes" id="UP000594121">
    <property type="component" value="Chromosome"/>
</dbReference>
<dbReference type="GeneID" id="59148985"/>
<sequence>MQKNDVSCSPHCPFRAFTCYRNALIYRRTRRGVEAFCTWIGDNCIGPKCQFAGCARHALMPDSTCKLKLEALRPRREEEEFSIEEEAKALDQQVYSKIKDKLKKLGPRIGDLE</sequence>
<proteinExistence type="predicted"/>
<dbReference type="InParanoid" id="A0A7L9FIP3"/>
<organism evidence="1 2">
    <name type="scientific">Infirmifilum lucidum</name>
    <dbReference type="NCBI Taxonomy" id="2776706"/>
    <lineage>
        <taxon>Archaea</taxon>
        <taxon>Thermoproteota</taxon>
        <taxon>Thermoprotei</taxon>
        <taxon>Thermofilales</taxon>
        <taxon>Thermofilaceae</taxon>
        <taxon>Infirmifilum</taxon>
    </lineage>
</organism>
<dbReference type="KEGG" id="thel:IG193_03775"/>
<keyword evidence="2" id="KW-1185">Reference proteome</keyword>
<name>A0A7L9FIP3_9CREN</name>
<accession>A0A7L9FIP3</accession>
<dbReference type="EMBL" id="CP062310">
    <property type="protein sequence ID" value="QOJ79587.1"/>
    <property type="molecule type" value="Genomic_DNA"/>
</dbReference>
<evidence type="ECO:0000313" key="1">
    <source>
        <dbReference type="EMBL" id="QOJ79587.1"/>
    </source>
</evidence>
<gene>
    <name evidence="1" type="ORF">IG193_03775</name>
</gene>
<reference evidence="1 2" key="1">
    <citation type="submission" date="2020-10" db="EMBL/GenBank/DDBJ databases">
        <title>Thermofilum lucidum 3507LT sp. nov. a novel member of Thermofilaceae family isolated from Chile hot spring, and proposal of description order Thermofilales.</title>
        <authorList>
            <person name="Zayulina K.S."/>
            <person name="Elcheninov A.G."/>
            <person name="Toshchakov S.V."/>
            <person name="Kublanov I.V."/>
        </authorList>
    </citation>
    <scope>NUCLEOTIDE SEQUENCE [LARGE SCALE GENOMIC DNA]</scope>
    <source>
        <strain evidence="1 2">3507LT</strain>
    </source>
</reference>